<organism evidence="1 2">
    <name type="scientific">Hamadaea flava</name>
    <dbReference type="NCBI Taxonomy" id="1742688"/>
    <lineage>
        <taxon>Bacteria</taxon>
        <taxon>Bacillati</taxon>
        <taxon>Actinomycetota</taxon>
        <taxon>Actinomycetes</taxon>
        <taxon>Micromonosporales</taxon>
        <taxon>Micromonosporaceae</taxon>
        <taxon>Hamadaea</taxon>
    </lineage>
</organism>
<proteinExistence type="predicted"/>
<reference evidence="2" key="1">
    <citation type="journal article" date="2019" name="Int. J. Syst. Evol. Microbiol.">
        <title>The Global Catalogue of Microorganisms (GCM) 10K type strain sequencing project: providing services to taxonomists for standard genome sequencing and annotation.</title>
        <authorList>
            <consortium name="The Broad Institute Genomics Platform"/>
            <consortium name="The Broad Institute Genome Sequencing Center for Infectious Disease"/>
            <person name="Wu L."/>
            <person name="Ma J."/>
        </authorList>
    </citation>
    <scope>NUCLEOTIDE SEQUENCE [LARGE SCALE GENOMIC DNA]</scope>
    <source>
        <strain evidence="2">CGMCC 4.7289</strain>
    </source>
</reference>
<dbReference type="InterPro" id="IPR046251">
    <property type="entry name" value="DUF6284"/>
</dbReference>
<accession>A0ABV8LK55</accession>
<dbReference type="Proteomes" id="UP001595816">
    <property type="component" value="Unassembled WGS sequence"/>
</dbReference>
<protein>
    <submittedName>
        <fullName evidence="1">DUF6284 family protein</fullName>
    </submittedName>
</protein>
<dbReference type="EMBL" id="JBHSAY010000005">
    <property type="protein sequence ID" value="MFC4130184.1"/>
    <property type="molecule type" value="Genomic_DNA"/>
</dbReference>
<name>A0ABV8LK55_9ACTN</name>
<keyword evidence="2" id="KW-1185">Reference proteome</keyword>
<dbReference type="RefSeq" id="WP_253758371.1">
    <property type="nucleotide sequence ID" value="NZ_JAMZDZ010000001.1"/>
</dbReference>
<evidence type="ECO:0000313" key="2">
    <source>
        <dbReference type="Proteomes" id="UP001595816"/>
    </source>
</evidence>
<sequence>MDFNDLTGPSEAELTAIELEWPLIAAELDLTQAEILLLTADGGPSELDWKRLRRAERERLAALRDLLNLTEAAMRPVRRLAVA</sequence>
<evidence type="ECO:0000313" key="1">
    <source>
        <dbReference type="EMBL" id="MFC4130184.1"/>
    </source>
</evidence>
<gene>
    <name evidence="1" type="ORF">ACFOZ4_06145</name>
</gene>
<comment type="caution">
    <text evidence="1">The sequence shown here is derived from an EMBL/GenBank/DDBJ whole genome shotgun (WGS) entry which is preliminary data.</text>
</comment>
<dbReference type="Pfam" id="PF19801">
    <property type="entry name" value="DUF6284"/>
    <property type="match status" value="1"/>
</dbReference>